<comment type="function">
    <text evidence="1 14">DNA ligase that catalyzes the formation of phosphodiester linkages between 5'-phosphoryl and 3'-hydroxyl groups in double-stranded DNA using NAD as a coenzyme and as the energy source for the reaction. It is essential for DNA replication and repair of damaged DNA.</text>
</comment>
<dbReference type="PROSITE" id="PS01056">
    <property type="entry name" value="DNA_LIGASE_N2"/>
    <property type="match status" value="1"/>
</dbReference>
<organism evidence="16 17">
    <name type="scientific">Alloscardovia omnicolens</name>
    <dbReference type="NCBI Taxonomy" id="419015"/>
    <lineage>
        <taxon>Bacteria</taxon>
        <taxon>Bacillati</taxon>
        <taxon>Actinomycetota</taxon>
        <taxon>Actinomycetes</taxon>
        <taxon>Bifidobacteriales</taxon>
        <taxon>Bifidobacteriaceae</taxon>
        <taxon>Alloscardovia</taxon>
    </lineage>
</organism>
<dbReference type="Pfam" id="PF00533">
    <property type="entry name" value="BRCT"/>
    <property type="match status" value="1"/>
</dbReference>
<dbReference type="InterPro" id="IPR003583">
    <property type="entry name" value="Hlx-hairpin-Hlx_DNA-bd_motif"/>
</dbReference>
<evidence type="ECO:0000256" key="7">
    <source>
        <dbReference type="ARBA" id="ARBA00022763"/>
    </source>
</evidence>
<dbReference type="Gene3D" id="3.30.470.30">
    <property type="entry name" value="DNA ligase/mRNA capping enzyme"/>
    <property type="match status" value="1"/>
</dbReference>
<accession>A0A2I1M5R8</accession>
<dbReference type="GO" id="GO:0046872">
    <property type="term" value="F:metal ion binding"/>
    <property type="evidence" value="ECO:0007669"/>
    <property type="project" value="UniProtKB-KW"/>
</dbReference>
<comment type="catalytic activity">
    <reaction evidence="12 14">
        <text>NAD(+) + (deoxyribonucleotide)n-3'-hydroxyl + 5'-phospho-(deoxyribonucleotide)m = (deoxyribonucleotide)n+m + AMP + beta-nicotinamide D-nucleotide.</text>
        <dbReference type="EC" id="6.5.1.2"/>
    </reaction>
</comment>
<keyword evidence="10 14" id="KW-0520">NAD</keyword>
<evidence type="ECO:0000259" key="15">
    <source>
        <dbReference type="PROSITE" id="PS50172"/>
    </source>
</evidence>
<dbReference type="InterPro" id="IPR004149">
    <property type="entry name" value="Znf_DNAligase_C4"/>
</dbReference>
<dbReference type="Pfam" id="PF01653">
    <property type="entry name" value="DNA_ligase_aden"/>
    <property type="match status" value="1"/>
</dbReference>
<evidence type="ECO:0000256" key="10">
    <source>
        <dbReference type="ARBA" id="ARBA00023027"/>
    </source>
</evidence>
<feature type="binding site" evidence="14">
    <location>
        <position position="472"/>
    </location>
    <ligand>
        <name>Zn(2+)</name>
        <dbReference type="ChEBI" id="CHEBI:29105"/>
    </ligand>
</feature>
<dbReference type="GO" id="GO:0006281">
    <property type="term" value="P:DNA repair"/>
    <property type="evidence" value="ECO:0007669"/>
    <property type="project" value="UniProtKB-KW"/>
</dbReference>
<comment type="cofactor">
    <cofactor evidence="14">
        <name>Mg(2+)</name>
        <dbReference type="ChEBI" id="CHEBI:18420"/>
    </cofactor>
    <cofactor evidence="14">
        <name>Mn(2+)</name>
        <dbReference type="ChEBI" id="CHEBI:29035"/>
    </cofactor>
</comment>
<dbReference type="GO" id="GO:0003911">
    <property type="term" value="F:DNA ligase (NAD+) activity"/>
    <property type="evidence" value="ECO:0007669"/>
    <property type="project" value="UniProtKB-UniRule"/>
</dbReference>
<dbReference type="InterPro" id="IPR004150">
    <property type="entry name" value="NAD_DNA_ligase_OB"/>
</dbReference>
<evidence type="ECO:0000256" key="4">
    <source>
        <dbReference type="ARBA" id="ARBA00022598"/>
    </source>
</evidence>
<feature type="binding site" evidence="14">
    <location>
        <position position="497"/>
    </location>
    <ligand>
        <name>Zn(2+)</name>
        <dbReference type="ChEBI" id="CHEBI:29105"/>
    </ligand>
</feature>
<dbReference type="PANTHER" id="PTHR23389">
    <property type="entry name" value="CHROMOSOME TRANSMISSION FIDELITY FACTOR 18"/>
    <property type="match status" value="1"/>
</dbReference>
<dbReference type="FunFam" id="2.40.50.140:FF:000012">
    <property type="entry name" value="DNA ligase"/>
    <property type="match status" value="1"/>
</dbReference>
<dbReference type="EC" id="6.5.1.2" evidence="2 14"/>
<feature type="active site" description="N6-AMP-lysine intermediate" evidence="14">
    <location>
        <position position="168"/>
    </location>
</feature>
<evidence type="ECO:0000313" key="16">
    <source>
        <dbReference type="EMBL" id="PKZ15457.1"/>
    </source>
</evidence>
<dbReference type="SUPFAM" id="SSF50249">
    <property type="entry name" value="Nucleic acid-binding proteins"/>
    <property type="match status" value="1"/>
</dbReference>
<dbReference type="InterPro" id="IPR013839">
    <property type="entry name" value="DNAligase_adenylation"/>
</dbReference>
<dbReference type="Gene3D" id="1.10.287.610">
    <property type="entry name" value="Helix hairpin bin"/>
    <property type="match status" value="1"/>
</dbReference>
<dbReference type="Pfam" id="PF03119">
    <property type="entry name" value="DNA_ligase_ZBD"/>
    <property type="match status" value="1"/>
</dbReference>
<dbReference type="Gene3D" id="1.10.150.20">
    <property type="entry name" value="5' to 3' exonuclease, C-terminal subdomain"/>
    <property type="match status" value="2"/>
</dbReference>
<evidence type="ECO:0000256" key="11">
    <source>
        <dbReference type="ARBA" id="ARBA00023204"/>
    </source>
</evidence>
<dbReference type="GO" id="GO:0005829">
    <property type="term" value="C:cytosol"/>
    <property type="evidence" value="ECO:0007669"/>
    <property type="project" value="TreeGrafter"/>
</dbReference>
<protein>
    <recommendedName>
        <fullName evidence="3 14">DNA ligase</fullName>
        <ecNumber evidence="2 14">6.5.1.2</ecNumber>
    </recommendedName>
    <alternativeName>
        <fullName evidence="14">Polydeoxyribonucleotide synthase [NAD(+)]</fullName>
    </alternativeName>
</protein>
<dbReference type="Pfam" id="PF12826">
    <property type="entry name" value="HHH_2"/>
    <property type="match status" value="1"/>
</dbReference>
<dbReference type="AlphaFoldDB" id="A0A2I1M5R8"/>
<keyword evidence="8 14" id="KW-0862">Zinc</keyword>
<feature type="binding site" evidence="14">
    <location>
        <position position="375"/>
    </location>
    <ligand>
        <name>NAD(+)</name>
        <dbReference type="ChEBI" id="CHEBI:57540"/>
    </ligand>
</feature>
<dbReference type="NCBIfam" id="TIGR00575">
    <property type="entry name" value="dnlj"/>
    <property type="match status" value="1"/>
</dbReference>
<keyword evidence="9 14" id="KW-0460">Magnesium</keyword>
<dbReference type="RefSeq" id="WP_101541342.1">
    <property type="nucleotide sequence ID" value="NZ_JASODL010000001.1"/>
</dbReference>
<sequence>MPNIQDAFDFDDENVIASSLSEQGDKPWWQSLEYTDSSALSLNAADVTELSMDDAARVWARVAAWVESDQIAYYVKDAPVASDAAYDARMEFLKRLEAQFPSLDNEQSPTHRVGGNSSQDFASARHPSQMFSLDDVFSLGELESWYEGVHRQLADAGASHFTMTSEVKIDGLALNLIYRNGVLDQGLTRSDGITGEDITANVRTIANIPVTLAGDANDIPELVEIRGEVFMRFDDFEELNRANEREGRALFANPRNAAAGSVRQKDPAITARRKLSFYAHGLGRVQWGAHSSHDSDLERLSDAYTLYKTWQIPVSPHNRIVHSFNEIVEMIDYYGQHRYDIEHALDGIVVKVDERALQRQLGETSRAPRWAVAYKYPPEEVNTRLRDITVQVGRTGRVTPVGQLEPVLVAGSTISRATLHNPFEVKAKGVKIGDTVVVRKAGDVIPEIVGPVLSAREGRENELRDFVMPTVCPSCGTPIAPEKEGDKDFRCPNTESCPAQLTERISMFGSRKAFDIDSLGDKVAEALGNPELNRPSSVDVYAPNLKKIEVMDGEDIPVYKPAEGLQLPPTQIPAVRTLADMFSLDERSLRDVRVWKEIPLERYTNYTNPDTGRTVKKKLSTTGSGLWRQVPAFAKRAKNGEIPELTKNVQSMLKQLSQASQADMWRVLVALSIRHIGPESARSLANRYPSLPSFTGVSKEELLEINGVGDALAQSVYDWMSHIADLDDWRGRILHEWMQAGVGMRVEEKPQLDEGEQTLAGLTLIVSGSVEGYTRESIQEAIIAHGGQTTSSVSKKTSYLVTGDKPGASKVTKAEKLGVPIMDSATFLQLMATGQMDA</sequence>
<evidence type="ECO:0000256" key="9">
    <source>
        <dbReference type="ARBA" id="ARBA00022842"/>
    </source>
</evidence>
<keyword evidence="6 14" id="KW-0479">Metal-binding</keyword>
<feature type="binding site" evidence="14">
    <location>
        <position position="351"/>
    </location>
    <ligand>
        <name>NAD(+)</name>
        <dbReference type="ChEBI" id="CHEBI:57540"/>
    </ligand>
</feature>
<dbReference type="InterPro" id="IPR001679">
    <property type="entry name" value="DNA_ligase"/>
</dbReference>
<dbReference type="Proteomes" id="UP000242263">
    <property type="component" value="Unassembled WGS sequence"/>
</dbReference>
<dbReference type="InterPro" id="IPR012340">
    <property type="entry name" value="NA-bd_OB-fold"/>
</dbReference>
<keyword evidence="14" id="KW-0464">Manganese</keyword>
<keyword evidence="4 14" id="KW-0436">Ligase</keyword>
<dbReference type="Gene3D" id="6.20.10.30">
    <property type="match status" value="1"/>
</dbReference>
<dbReference type="SMART" id="SM00278">
    <property type="entry name" value="HhH1"/>
    <property type="match status" value="2"/>
</dbReference>
<keyword evidence="7 14" id="KW-0227">DNA damage</keyword>
<dbReference type="SUPFAM" id="SSF47781">
    <property type="entry name" value="RuvA domain 2-like"/>
    <property type="match status" value="1"/>
</dbReference>
<evidence type="ECO:0000256" key="3">
    <source>
        <dbReference type="ARBA" id="ARBA00013308"/>
    </source>
</evidence>
<dbReference type="GO" id="GO:0006260">
    <property type="term" value="P:DNA replication"/>
    <property type="evidence" value="ECO:0007669"/>
    <property type="project" value="UniProtKB-KW"/>
</dbReference>
<evidence type="ECO:0000256" key="5">
    <source>
        <dbReference type="ARBA" id="ARBA00022705"/>
    </source>
</evidence>
<dbReference type="PROSITE" id="PS50172">
    <property type="entry name" value="BRCT"/>
    <property type="match status" value="1"/>
</dbReference>
<dbReference type="SMART" id="SM00532">
    <property type="entry name" value="LIGANc"/>
    <property type="match status" value="1"/>
</dbReference>
<dbReference type="GO" id="GO:0003677">
    <property type="term" value="F:DNA binding"/>
    <property type="evidence" value="ECO:0007669"/>
    <property type="project" value="InterPro"/>
</dbReference>
<dbReference type="InterPro" id="IPR033136">
    <property type="entry name" value="DNA_ligase_CS"/>
</dbReference>
<keyword evidence="5 14" id="KW-0235">DNA replication</keyword>
<dbReference type="PANTHER" id="PTHR23389:SF9">
    <property type="entry name" value="DNA LIGASE"/>
    <property type="match status" value="1"/>
</dbReference>
<feature type="binding site" evidence="14">
    <location>
        <position position="228"/>
    </location>
    <ligand>
        <name>NAD(+)</name>
        <dbReference type="ChEBI" id="CHEBI:57540"/>
    </ligand>
</feature>
<dbReference type="SUPFAM" id="SSF52113">
    <property type="entry name" value="BRCT domain"/>
    <property type="match status" value="1"/>
</dbReference>
<dbReference type="SUPFAM" id="SSF56091">
    <property type="entry name" value="DNA ligase/mRNA capping enzyme, catalytic domain"/>
    <property type="match status" value="1"/>
</dbReference>
<dbReference type="Pfam" id="PF03120">
    <property type="entry name" value="OB_DNA_ligase"/>
    <property type="match status" value="1"/>
</dbReference>
<evidence type="ECO:0000313" key="17">
    <source>
        <dbReference type="Proteomes" id="UP000242263"/>
    </source>
</evidence>
<feature type="binding site" evidence="14">
    <location>
        <position position="491"/>
    </location>
    <ligand>
        <name>Zn(2+)</name>
        <dbReference type="ChEBI" id="CHEBI:29105"/>
    </ligand>
</feature>
<dbReference type="InterPro" id="IPR010994">
    <property type="entry name" value="RuvA_2-like"/>
</dbReference>
<keyword evidence="11 14" id="KW-0234">DNA repair</keyword>
<gene>
    <name evidence="14" type="primary">ligA</name>
    <name evidence="16" type="ORF">CYJ32_03530</name>
</gene>
<dbReference type="Gene3D" id="2.40.50.140">
    <property type="entry name" value="Nucleic acid-binding proteins"/>
    <property type="match status" value="1"/>
</dbReference>
<dbReference type="EMBL" id="PKGU01000002">
    <property type="protein sequence ID" value="PKZ15457.1"/>
    <property type="molecule type" value="Genomic_DNA"/>
</dbReference>
<dbReference type="CDD" id="cd00114">
    <property type="entry name" value="LIGANc"/>
    <property type="match status" value="1"/>
</dbReference>
<evidence type="ECO:0000256" key="13">
    <source>
        <dbReference type="ARBA" id="ARBA00060881"/>
    </source>
</evidence>
<dbReference type="InterPro" id="IPR041663">
    <property type="entry name" value="DisA/LigA_HHH"/>
</dbReference>
<feature type="binding site" evidence="14">
    <location>
        <begin position="132"/>
        <end position="133"/>
    </location>
    <ligand>
        <name>NAD(+)</name>
        <dbReference type="ChEBI" id="CHEBI:57540"/>
    </ligand>
</feature>
<dbReference type="NCBIfam" id="NF005932">
    <property type="entry name" value="PRK07956.1"/>
    <property type="match status" value="1"/>
</dbReference>
<dbReference type="InterPro" id="IPR001357">
    <property type="entry name" value="BRCT_dom"/>
</dbReference>
<comment type="caution">
    <text evidence="16">The sequence shown here is derived from an EMBL/GenBank/DDBJ whole genome shotgun (WGS) entry which is preliminary data.</text>
</comment>
<evidence type="ECO:0000256" key="14">
    <source>
        <dbReference type="HAMAP-Rule" id="MF_01588"/>
    </source>
</evidence>
<dbReference type="InterPro" id="IPR013840">
    <property type="entry name" value="DNAligase_N"/>
</dbReference>
<reference evidence="16 17" key="1">
    <citation type="submission" date="2017-12" db="EMBL/GenBank/DDBJ databases">
        <title>Phylogenetic diversity of female urinary microbiome.</title>
        <authorList>
            <person name="Thomas-White K."/>
            <person name="Wolfe A.J."/>
        </authorList>
    </citation>
    <scope>NUCLEOTIDE SEQUENCE [LARGE SCALE GENOMIC DNA]</scope>
    <source>
        <strain evidence="16 17">UMB0064</strain>
    </source>
</reference>
<proteinExistence type="inferred from homology"/>
<evidence type="ECO:0000256" key="8">
    <source>
        <dbReference type="ARBA" id="ARBA00022833"/>
    </source>
</evidence>
<evidence type="ECO:0000256" key="6">
    <source>
        <dbReference type="ARBA" id="ARBA00022723"/>
    </source>
</evidence>
<feature type="domain" description="BRCT" evidence="15">
    <location>
        <begin position="754"/>
        <end position="838"/>
    </location>
</feature>
<feature type="binding site" evidence="14">
    <location>
        <position position="189"/>
    </location>
    <ligand>
        <name>NAD(+)</name>
        <dbReference type="ChEBI" id="CHEBI:57540"/>
    </ligand>
</feature>
<evidence type="ECO:0000256" key="2">
    <source>
        <dbReference type="ARBA" id="ARBA00012722"/>
    </source>
</evidence>
<comment type="similarity">
    <text evidence="13 14">Belongs to the NAD-dependent DNA ligase family. LigA subfamily.</text>
</comment>
<feature type="binding site" evidence="14">
    <location>
        <begin position="83"/>
        <end position="87"/>
    </location>
    <ligand>
        <name>NAD(+)</name>
        <dbReference type="ChEBI" id="CHEBI:57540"/>
    </ligand>
</feature>
<evidence type="ECO:0000256" key="1">
    <source>
        <dbReference type="ARBA" id="ARBA00004067"/>
    </source>
</evidence>
<feature type="binding site" evidence="14">
    <location>
        <position position="166"/>
    </location>
    <ligand>
        <name>NAD(+)</name>
        <dbReference type="ChEBI" id="CHEBI:57540"/>
    </ligand>
</feature>
<dbReference type="HAMAP" id="MF_01588">
    <property type="entry name" value="DNA_ligase_A"/>
    <property type="match status" value="1"/>
</dbReference>
<dbReference type="InterPro" id="IPR036420">
    <property type="entry name" value="BRCT_dom_sf"/>
</dbReference>
<evidence type="ECO:0000256" key="12">
    <source>
        <dbReference type="ARBA" id="ARBA00034005"/>
    </source>
</evidence>
<dbReference type="Gene3D" id="3.40.50.10190">
    <property type="entry name" value="BRCT domain"/>
    <property type="match status" value="1"/>
</dbReference>
<name>A0A2I1M5R8_9BIFI</name>
<feature type="binding site" evidence="14">
    <location>
        <position position="475"/>
    </location>
    <ligand>
        <name>Zn(2+)</name>
        <dbReference type="ChEBI" id="CHEBI:29105"/>
    </ligand>
</feature>
<dbReference type="SMART" id="SM00292">
    <property type="entry name" value="BRCT"/>
    <property type="match status" value="1"/>
</dbReference>